<dbReference type="AlphaFoldDB" id="A0A2W5HMM8"/>
<dbReference type="EMBL" id="QFOT01000091">
    <property type="protein sequence ID" value="PZP55069.1"/>
    <property type="molecule type" value="Genomic_DNA"/>
</dbReference>
<protein>
    <submittedName>
        <fullName evidence="3">Uncharacterized protein</fullName>
    </submittedName>
</protein>
<accession>A0A2W5HMM8</accession>
<evidence type="ECO:0000256" key="2">
    <source>
        <dbReference type="SAM" id="Phobius"/>
    </source>
</evidence>
<evidence type="ECO:0000313" key="4">
    <source>
        <dbReference type="Proteomes" id="UP000249739"/>
    </source>
</evidence>
<evidence type="ECO:0000313" key="3">
    <source>
        <dbReference type="EMBL" id="PZP55069.1"/>
    </source>
</evidence>
<feature type="compositionally biased region" description="Basic and acidic residues" evidence="1">
    <location>
        <begin position="19"/>
        <end position="30"/>
    </location>
</feature>
<name>A0A2W5HMM8_9BACT</name>
<comment type="caution">
    <text evidence="3">The sequence shown here is derived from an EMBL/GenBank/DDBJ whole genome shotgun (WGS) entry which is preliminary data.</text>
</comment>
<evidence type="ECO:0000256" key="1">
    <source>
        <dbReference type="SAM" id="MobiDB-lite"/>
    </source>
</evidence>
<keyword evidence="2" id="KW-0472">Membrane</keyword>
<feature type="region of interest" description="Disordered" evidence="1">
    <location>
        <begin position="1"/>
        <end position="30"/>
    </location>
</feature>
<dbReference type="Proteomes" id="UP000249739">
    <property type="component" value="Unassembled WGS sequence"/>
</dbReference>
<keyword evidence="2" id="KW-1133">Transmembrane helix</keyword>
<feature type="transmembrane region" description="Helical" evidence="2">
    <location>
        <begin position="50"/>
        <end position="69"/>
    </location>
</feature>
<reference evidence="3 4" key="1">
    <citation type="submission" date="2017-08" db="EMBL/GenBank/DDBJ databases">
        <title>Infants hospitalized years apart are colonized by the same room-sourced microbial strains.</title>
        <authorList>
            <person name="Brooks B."/>
            <person name="Olm M.R."/>
            <person name="Firek B.A."/>
            <person name="Baker R."/>
            <person name="Thomas B.C."/>
            <person name="Morowitz M.J."/>
            <person name="Banfield J.F."/>
        </authorList>
    </citation>
    <scope>NUCLEOTIDE SEQUENCE [LARGE SCALE GENOMIC DNA]</scope>
    <source>
        <strain evidence="3">S2_006_000_R2_64</strain>
    </source>
</reference>
<sequence length="187" mass="21446">MTPDDQEIKPQLPKKKSAKPADLRKRELKSTKREGGVPILEKKKKKSKKWWWIGGGVVVAFFAAVFLTPRIGTIHYGICKTYLELHDPYPEFLEYVQSYESGNLVVIDYNRTDGFGQRTLNQIRCVFKKEGNTNEIARIDVNGKANIYEMESEAMIKKFNLGIMAILTNKPSLVMPKGFPEDIKDYK</sequence>
<organism evidence="3 4">
    <name type="scientific">Micavibrio aeruginosavorus</name>
    <dbReference type="NCBI Taxonomy" id="349221"/>
    <lineage>
        <taxon>Bacteria</taxon>
        <taxon>Pseudomonadati</taxon>
        <taxon>Bdellovibrionota</taxon>
        <taxon>Bdellovibrionia</taxon>
        <taxon>Bdellovibrionales</taxon>
        <taxon>Pseudobdellovibrionaceae</taxon>
        <taxon>Micavibrio</taxon>
    </lineage>
</organism>
<keyword evidence="2" id="KW-0812">Transmembrane</keyword>
<proteinExistence type="predicted"/>
<gene>
    <name evidence="3" type="ORF">DI586_07985</name>
</gene>